<reference evidence="8" key="1">
    <citation type="submission" date="2017-07" db="EMBL/GenBank/DDBJ databases">
        <title>Taro Niue Genome Assembly and Annotation.</title>
        <authorList>
            <person name="Atibalentja N."/>
            <person name="Keating K."/>
            <person name="Fields C.J."/>
        </authorList>
    </citation>
    <scope>NUCLEOTIDE SEQUENCE</scope>
    <source>
        <strain evidence="8">Niue_2</strain>
        <tissue evidence="8">Leaf</tissue>
    </source>
</reference>
<feature type="domain" description="SANT" evidence="7">
    <location>
        <begin position="5"/>
        <end position="60"/>
    </location>
</feature>
<dbReference type="InterPro" id="IPR001005">
    <property type="entry name" value="SANT/Myb"/>
</dbReference>
<name>A0A843TMA1_COLES</name>
<evidence type="ECO:0000256" key="3">
    <source>
        <dbReference type="ARBA" id="ARBA00023163"/>
    </source>
</evidence>
<keyword evidence="4" id="KW-0539">Nucleus</keyword>
<evidence type="ECO:0000259" key="6">
    <source>
        <dbReference type="PROSITE" id="PS50090"/>
    </source>
</evidence>
<dbReference type="PANTHER" id="PTHR44042:SF66">
    <property type="entry name" value="MYB FAMILY TRANSCRIPTION FACTOR"/>
    <property type="match status" value="1"/>
</dbReference>
<sequence length="140" mass="15557">MEEPSSGSTWTREQEKAFENALALHPEDSAERWERIAEAVSGKTVEDIKLHYELLVEDINGIESGRVPLPSYVSLSDAPADHGGEGGKRSAHSHGDLGHGGKGSRSDQERRKGIAWTEEEHRLTLWNSSQHLSILFLVQF</sequence>
<dbReference type="FunFam" id="1.10.10.60:FF:000154">
    <property type="entry name" value="Transcription factor SRM1"/>
    <property type="match status" value="1"/>
</dbReference>
<keyword evidence="9" id="KW-1185">Reference proteome</keyword>
<dbReference type="CDD" id="cd00167">
    <property type="entry name" value="SANT"/>
    <property type="match status" value="1"/>
</dbReference>
<dbReference type="Gene3D" id="1.10.10.60">
    <property type="entry name" value="Homeodomain-like"/>
    <property type="match status" value="1"/>
</dbReference>
<evidence type="ECO:0000259" key="7">
    <source>
        <dbReference type="PROSITE" id="PS51293"/>
    </source>
</evidence>
<evidence type="ECO:0000256" key="5">
    <source>
        <dbReference type="SAM" id="MobiDB-lite"/>
    </source>
</evidence>
<organism evidence="8 9">
    <name type="scientific">Colocasia esculenta</name>
    <name type="common">Wild taro</name>
    <name type="synonym">Arum esculentum</name>
    <dbReference type="NCBI Taxonomy" id="4460"/>
    <lineage>
        <taxon>Eukaryota</taxon>
        <taxon>Viridiplantae</taxon>
        <taxon>Streptophyta</taxon>
        <taxon>Embryophyta</taxon>
        <taxon>Tracheophyta</taxon>
        <taxon>Spermatophyta</taxon>
        <taxon>Magnoliopsida</taxon>
        <taxon>Liliopsida</taxon>
        <taxon>Araceae</taxon>
        <taxon>Aroideae</taxon>
        <taxon>Colocasieae</taxon>
        <taxon>Colocasia</taxon>
    </lineage>
</organism>
<dbReference type="GO" id="GO:0005634">
    <property type="term" value="C:nucleus"/>
    <property type="evidence" value="ECO:0007669"/>
    <property type="project" value="UniProtKB-SubCell"/>
</dbReference>
<evidence type="ECO:0000256" key="2">
    <source>
        <dbReference type="ARBA" id="ARBA00023015"/>
    </source>
</evidence>
<evidence type="ECO:0000256" key="1">
    <source>
        <dbReference type="ARBA" id="ARBA00004123"/>
    </source>
</evidence>
<comment type="caution">
    <text evidence="8">The sequence shown here is derived from an EMBL/GenBank/DDBJ whole genome shotgun (WGS) entry which is preliminary data.</text>
</comment>
<feature type="region of interest" description="Disordered" evidence="5">
    <location>
        <begin position="73"/>
        <end position="112"/>
    </location>
</feature>
<dbReference type="Pfam" id="PF00249">
    <property type="entry name" value="Myb_DNA-binding"/>
    <property type="match status" value="1"/>
</dbReference>
<dbReference type="PROSITE" id="PS50090">
    <property type="entry name" value="MYB_LIKE"/>
    <property type="match status" value="1"/>
</dbReference>
<dbReference type="SUPFAM" id="SSF46689">
    <property type="entry name" value="Homeodomain-like"/>
    <property type="match status" value="1"/>
</dbReference>
<proteinExistence type="predicted"/>
<evidence type="ECO:0000313" key="8">
    <source>
        <dbReference type="EMBL" id="MQL72195.1"/>
    </source>
</evidence>
<protein>
    <submittedName>
        <fullName evidence="8">Uncharacterized protein</fullName>
    </submittedName>
</protein>
<evidence type="ECO:0000313" key="9">
    <source>
        <dbReference type="Proteomes" id="UP000652761"/>
    </source>
</evidence>
<gene>
    <name evidence="8" type="ORF">Taro_004535</name>
</gene>
<dbReference type="Proteomes" id="UP000652761">
    <property type="component" value="Unassembled WGS sequence"/>
</dbReference>
<feature type="domain" description="Myb-like" evidence="6">
    <location>
        <begin position="2"/>
        <end position="56"/>
    </location>
</feature>
<feature type="compositionally biased region" description="Basic and acidic residues" evidence="5">
    <location>
        <begin position="79"/>
        <end position="112"/>
    </location>
</feature>
<dbReference type="PANTHER" id="PTHR44042">
    <property type="entry name" value="DUPLICATED HOMEODOMAIN-LIKE SUPERFAMILY PROTEIN-RELATED"/>
    <property type="match status" value="1"/>
</dbReference>
<dbReference type="InterPro" id="IPR009057">
    <property type="entry name" value="Homeodomain-like_sf"/>
</dbReference>
<dbReference type="OrthoDB" id="118550at2759"/>
<evidence type="ECO:0000256" key="4">
    <source>
        <dbReference type="ARBA" id="ARBA00023242"/>
    </source>
</evidence>
<dbReference type="InterPro" id="IPR017884">
    <property type="entry name" value="SANT_dom"/>
</dbReference>
<keyword evidence="3" id="KW-0804">Transcription</keyword>
<keyword evidence="2" id="KW-0805">Transcription regulation</keyword>
<accession>A0A843TMA1</accession>
<comment type="subcellular location">
    <subcellularLocation>
        <location evidence="1">Nucleus</location>
    </subcellularLocation>
</comment>
<dbReference type="AlphaFoldDB" id="A0A843TMA1"/>
<dbReference type="PROSITE" id="PS51293">
    <property type="entry name" value="SANT"/>
    <property type="match status" value="1"/>
</dbReference>
<dbReference type="SMART" id="SM00717">
    <property type="entry name" value="SANT"/>
    <property type="match status" value="1"/>
</dbReference>
<dbReference type="EMBL" id="NMUH01000123">
    <property type="protein sequence ID" value="MQL72195.1"/>
    <property type="molecule type" value="Genomic_DNA"/>
</dbReference>